<evidence type="ECO:0000313" key="2">
    <source>
        <dbReference type="Proteomes" id="UP001062846"/>
    </source>
</evidence>
<comment type="caution">
    <text evidence="1">The sequence shown here is derived from an EMBL/GenBank/DDBJ whole genome shotgun (WGS) entry which is preliminary data.</text>
</comment>
<keyword evidence="2" id="KW-1185">Reference proteome</keyword>
<name>A0ACC0LFJ2_RHOML</name>
<evidence type="ECO:0000313" key="1">
    <source>
        <dbReference type="EMBL" id="KAI8527523.1"/>
    </source>
</evidence>
<organism evidence="1 2">
    <name type="scientific">Rhododendron molle</name>
    <name type="common">Chinese azalea</name>
    <name type="synonym">Azalea mollis</name>
    <dbReference type="NCBI Taxonomy" id="49168"/>
    <lineage>
        <taxon>Eukaryota</taxon>
        <taxon>Viridiplantae</taxon>
        <taxon>Streptophyta</taxon>
        <taxon>Embryophyta</taxon>
        <taxon>Tracheophyta</taxon>
        <taxon>Spermatophyta</taxon>
        <taxon>Magnoliopsida</taxon>
        <taxon>eudicotyledons</taxon>
        <taxon>Gunneridae</taxon>
        <taxon>Pentapetalae</taxon>
        <taxon>asterids</taxon>
        <taxon>Ericales</taxon>
        <taxon>Ericaceae</taxon>
        <taxon>Ericoideae</taxon>
        <taxon>Rhodoreae</taxon>
        <taxon>Rhododendron</taxon>
    </lineage>
</organism>
<protein>
    <submittedName>
        <fullName evidence="1">Uncharacterized protein</fullName>
    </submittedName>
</protein>
<dbReference type="EMBL" id="CM046399">
    <property type="protein sequence ID" value="KAI8527523.1"/>
    <property type="molecule type" value="Genomic_DNA"/>
</dbReference>
<gene>
    <name evidence="1" type="ORF">RHMOL_Rhmol12G0082300</name>
</gene>
<reference evidence="1" key="1">
    <citation type="submission" date="2022-02" db="EMBL/GenBank/DDBJ databases">
        <title>Plant Genome Project.</title>
        <authorList>
            <person name="Zhang R.-G."/>
        </authorList>
    </citation>
    <scope>NUCLEOTIDE SEQUENCE</scope>
    <source>
        <strain evidence="1">AT1</strain>
    </source>
</reference>
<dbReference type="Proteomes" id="UP001062846">
    <property type="component" value="Chromosome 12"/>
</dbReference>
<accession>A0ACC0LFJ2</accession>
<sequence length="186" mass="20429">MSLGAAPVALADPNPIYPSGRTAADLASSNGHKGIAGYLAESALSSHLTTLQLKDGCCSHSSSLQSAVNPKKAAQRVHVRGHQMRKNYRKITWSVGIVETEHQNDLNLADAELEDAKCLKEMMEQEIKGYEGELAMNEASIQTLEARVSLIQEEISVARFDLEALKNEEGDLRYRCIASFWLNLVM</sequence>
<proteinExistence type="predicted"/>